<keyword evidence="3" id="KW-0812">Transmembrane</keyword>
<protein>
    <submittedName>
        <fullName evidence="6">ABC transporter permease</fullName>
    </submittedName>
</protein>
<dbReference type="CDD" id="cd06579">
    <property type="entry name" value="TM_PBP1_transp_AraH_like"/>
    <property type="match status" value="1"/>
</dbReference>
<evidence type="ECO:0000256" key="1">
    <source>
        <dbReference type="ARBA" id="ARBA00004651"/>
    </source>
</evidence>
<dbReference type="EMBL" id="WKPR01000023">
    <property type="protein sequence ID" value="MSB21538.1"/>
    <property type="molecule type" value="Genomic_DNA"/>
</dbReference>
<dbReference type="PANTHER" id="PTHR32196:SF72">
    <property type="entry name" value="RIBOSE IMPORT PERMEASE PROTEIN RBSC"/>
    <property type="match status" value="1"/>
</dbReference>
<dbReference type="PRINTS" id="PR00173">
    <property type="entry name" value="EDTRNSPORT"/>
</dbReference>
<accession>A0A174PKD6</accession>
<dbReference type="Pfam" id="PF02653">
    <property type="entry name" value="BPD_transp_2"/>
    <property type="match status" value="1"/>
</dbReference>
<keyword evidence="5" id="KW-0472">Membrane</keyword>
<sequence length="349" mass="36473">MGTKELEKKSSGGGLVAAWKQNPLVSTGLVLILMIVVQTAIMIYNFGEGSVGELMLSLLTNWLNILRNNAPVGIIALGMTFVIISGGIDLSVGSTLVAVGAMVMMVVDGSATGLLAGMGITGVPAYIIAIAVGLVFGALLGWLNGVLIAHGKLPPFIATLGTMQIFRSVTQHLTQHANPSVPKGFLQIANLKIGSFYIMPILYWLAIAAVLYVVSKRTTFGRHVFAVGSNIRTARLSGINVNKVKRRIYMLTGMLVAIAAIIQVSRIGSMDYASAGSGYEMDAIAAVIVGGTSMSGGKGSIVGTVLGMLIIGVMNNLLTLFGVPPFLREACKGVIVIVAVLLQKKEADA</sequence>
<evidence type="ECO:0000256" key="5">
    <source>
        <dbReference type="ARBA" id="ARBA00023136"/>
    </source>
</evidence>
<dbReference type="AlphaFoldDB" id="A0A174PKD6"/>
<keyword evidence="4" id="KW-1133">Transmembrane helix</keyword>
<reference evidence="6 7" key="1">
    <citation type="journal article" date="2019" name="Nat. Med.">
        <title>A library of human gut bacterial isolates paired with longitudinal multiomics data enables mechanistic microbiome research.</title>
        <authorList>
            <person name="Poyet M."/>
            <person name="Groussin M."/>
            <person name="Gibbons S.M."/>
            <person name="Avila-Pacheco J."/>
            <person name="Jiang X."/>
            <person name="Kearney S.M."/>
            <person name="Perrotta A.R."/>
            <person name="Berdy B."/>
            <person name="Zhao S."/>
            <person name="Lieberman T.D."/>
            <person name="Swanson P.K."/>
            <person name="Smith M."/>
            <person name="Roesemann S."/>
            <person name="Alexander J.E."/>
            <person name="Rich S.A."/>
            <person name="Livny J."/>
            <person name="Vlamakis H."/>
            <person name="Clish C."/>
            <person name="Bullock K."/>
            <person name="Deik A."/>
            <person name="Scott J."/>
            <person name="Pierce K.A."/>
            <person name="Xavier R.J."/>
            <person name="Alm E.J."/>
        </authorList>
    </citation>
    <scope>NUCLEOTIDE SEQUENCE [LARGE SCALE GENOMIC DNA]</scope>
    <source>
        <strain evidence="6 7">BIOML-A2</strain>
    </source>
</reference>
<keyword evidence="2" id="KW-1003">Cell membrane</keyword>
<evidence type="ECO:0000256" key="2">
    <source>
        <dbReference type="ARBA" id="ARBA00022475"/>
    </source>
</evidence>
<dbReference type="GO" id="GO:0005886">
    <property type="term" value="C:plasma membrane"/>
    <property type="evidence" value="ECO:0007669"/>
    <property type="project" value="UniProtKB-SubCell"/>
</dbReference>
<comment type="subcellular location">
    <subcellularLocation>
        <location evidence="1">Cell membrane</location>
        <topology evidence="1">Multi-pass membrane protein</topology>
    </subcellularLocation>
</comment>
<organism evidence="6 7">
    <name type="scientific">Flavonifractor plautii</name>
    <name type="common">Fusobacterium plautii</name>
    <dbReference type="NCBI Taxonomy" id="292800"/>
    <lineage>
        <taxon>Bacteria</taxon>
        <taxon>Bacillati</taxon>
        <taxon>Bacillota</taxon>
        <taxon>Clostridia</taxon>
        <taxon>Eubacteriales</taxon>
        <taxon>Oscillospiraceae</taxon>
        <taxon>Flavonifractor</taxon>
    </lineage>
</organism>
<comment type="caution">
    <text evidence="6">The sequence shown here is derived from an EMBL/GenBank/DDBJ whole genome shotgun (WGS) entry which is preliminary data.</text>
</comment>
<dbReference type="Proteomes" id="UP000434475">
    <property type="component" value="Unassembled WGS sequence"/>
</dbReference>
<proteinExistence type="predicted"/>
<evidence type="ECO:0000256" key="4">
    <source>
        <dbReference type="ARBA" id="ARBA00022989"/>
    </source>
</evidence>
<dbReference type="PANTHER" id="PTHR32196">
    <property type="entry name" value="ABC TRANSPORTER PERMEASE PROTEIN YPHD-RELATED-RELATED"/>
    <property type="match status" value="1"/>
</dbReference>
<evidence type="ECO:0000313" key="6">
    <source>
        <dbReference type="EMBL" id="MSB21538.1"/>
    </source>
</evidence>
<name>A0A174PKD6_FLAPL</name>
<gene>
    <name evidence="6" type="ORF">GKE97_18755</name>
</gene>
<evidence type="ECO:0000256" key="3">
    <source>
        <dbReference type="ARBA" id="ARBA00022692"/>
    </source>
</evidence>
<dbReference type="RefSeq" id="WP_021632676.1">
    <property type="nucleotide sequence ID" value="NZ_BAABXT010000001.1"/>
</dbReference>
<dbReference type="InterPro" id="IPR001851">
    <property type="entry name" value="ABC_transp_permease"/>
</dbReference>
<dbReference type="GO" id="GO:0022857">
    <property type="term" value="F:transmembrane transporter activity"/>
    <property type="evidence" value="ECO:0007669"/>
    <property type="project" value="InterPro"/>
</dbReference>
<evidence type="ECO:0000313" key="7">
    <source>
        <dbReference type="Proteomes" id="UP000434475"/>
    </source>
</evidence>